<sequence>MGNQKLAGRDKTRMRNLKQYKDLSNEEFDNIFEDMVDEDSEDQILQVYTKEEVEELIDEKLADFGGDYDLSDMKVNDRLVLRNLIRSIISLEDFEDIYEGIRRKPITKDNVIIFDRIAGVMSKLRSDISSMQNDLKLTRKIRKDSREDNFISYLENLKLKARKFYKQKSLHIFCPQCKYLLATVWLLYADSNNTLYLECGNKECNNKFDIELSKLYETENKNLDDVEMP</sequence>
<dbReference type="EMBL" id="LAZR01001371">
    <property type="protein sequence ID" value="KKN45724.1"/>
    <property type="molecule type" value="Genomic_DNA"/>
</dbReference>
<dbReference type="AlphaFoldDB" id="A0A0F9QTC9"/>
<accession>A0A0F9QTC9</accession>
<name>A0A0F9QTC9_9ZZZZ</name>
<gene>
    <name evidence="1" type="ORF">LCGC14_0680420</name>
</gene>
<comment type="caution">
    <text evidence="1">The sequence shown here is derived from an EMBL/GenBank/DDBJ whole genome shotgun (WGS) entry which is preliminary data.</text>
</comment>
<organism evidence="1">
    <name type="scientific">marine sediment metagenome</name>
    <dbReference type="NCBI Taxonomy" id="412755"/>
    <lineage>
        <taxon>unclassified sequences</taxon>
        <taxon>metagenomes</taxon>
        <taxon>ecological metagenomes</taxon>
    </lineage>
</organism>
<evidence type="ECO:0000313" key="1">
    <source>
        <dbReference type="EMBL" id="KKN45724.1"/>
    </source>
</evidence>
<reference evidence="1" key="1">
    <citation type="journal article" date="2015" name="Nature">
        <title>Complex archaea that bridge the gap between prokaryotes and eukaryotes.</title>
        <authorList>
            <person name="Spang A."/>
            <person name="Saw J.H."/>
            <person name="Jorgensen S.L."/>
            <person name="Zaremba-Niedzwiedzka K."/>
            <person name="Martijn J."/>
            <person name="Lind A.E."/>
            <person name="van Eijk R."/>
            <person name="Schleper C."/>
            <person name="Guy L."/>
            <person name="Ettema T.J."/>
        </authorList>
    </citation>
    <scope>NUCLEOTIDE SEQUENCE</scope>
</reference>
<proteinExistence type="predicted"/>
<protein>
    <submittedName>
        <fullName evidence="1">Uncharacterized protein</fullName>
    </submittedName>
</protein>